<feature type="domain" description="Peptidase S1" evidence="3">
    <location>
        <begin position="25"/>
        <end position="252"/>
    </location>
</feature>
<keyword evidence="5" id="KW-1185">Reference proteome</keyword>
<dbReference type="Gene3D" id="2.40.10.10">
    <property type="entry name" value="Trypsin-like serine proteases"/>
    <property type="match status" value="1"/>
</dbReference>
<dbReference type="SMART" id="SM00020">
    <property type="entry name" value="Tryp_SPc"/>
    <property type="match status" value="1"/>
</dbReference>
<dbReference type="STRING" id="35525.A0A164NBP4"/>
<dbReference type="CDD" id="cd00190">
    <property type="entry name" value="Tryp_SPc"/>
    <property type="match status" value="1"/>
</dbReference>
<evidence type="ECO:0000256" key="1">
    <source>
        <dbReference type="ARBA" id="ARBA00023157"/>
    </source>
</evidence>
<dbReference type="GO" id="GO:0004252">
    <property type="term" value="F:serine-type endopeptidase activity"/>
    <property type="evidence" value="ECO:0007669"/>
    <property type="project" value="InterPro"/>
</dbReference>
<feature type="signal peptide" evidence="2">
    <location>
        <begin position="1"/>
        <end position="18"/>
    </location>
</feature>
<dbReference type="AlphaFoldDB" id="A0A164NBP4"/>
<dbReference type="GO" id="GO:0006508">
    <property type="term" value="P:proteolysis"/>
    <property type="evidence" value="ECO:0007669"/>
    <property type="project" value="InterPro"/>
</dbReference>
<proteinExistence type="predicted"/>
<keyword evidence="1" id="KW-1015">Disulfide bond</keyword>
<evidence type="ECO:0000313" key="4">
    <source>
        <dbReference type="EMBL" id="KZS05811.1"/>
    </source>
</evidence>
<dbReference type="Pfam" id="PF00089">
    <property type="entry name" value="Trypsin"/>
    <property type="match status" value="1"/>
</dbReference>
<accession>A0A164NBP4</accession>
<dbReference type="PROSITE" id="PS50240">
    <property type="entry name" value="TRYPSIN_DOM"/>
    <property type="match status" value="1"/>
</dbReference>
<comment type="caution">
    <text evidence="4">The sequence shown here is derived from an EMBL/GenBank/DDBJ whole genome shotgun (WGS) entry which is preliminary data.</text>
</comment>
<evidence type="ECO:0000256" key="2">
    <source>
        <dbReference type="SAM" id="SignalP"/>
    </source>
</evidence>
<dbReference type="PANTHER" id="PTHR24258">
    <property type="entry name" value="SERINE PROTEASE-RELATED"/>
    <property type="match status" value="1"/>
</dbReference>
<dbReference type="SUPFAM" id="SSF50494">
    <property type="entry name" value="Trypsin-like serine proteases"/>
    <property type="match status" value="1"/>
</dbReference>
<dbReference type="PRINTS" id="PR00722">
    <property type="entry name" value="CHYMOTRYPSIN"/>
</dbReference>
<gene>
    <name evidence="4" type="ORF">APZ42_030810</name>
</gene>
<name>A0A164NBP4_9CRUS</name>
<dbReference type="InterPro" id="IPR001254">
    <property type="entry name" value="Trypsin_dom"/>
</dbReference>
<protein>
    <recommendedName>
        <fullName evidence="3">Peptidase S1 domain-containing protein</fullName>
    </recommendedName>
</protein>
<evidence type="ECO:0000313" key="5">
    <source>
        <dbReference type="Proteomes" id="UP000076858"/>
    </source>
</evidence>
<sequence length="259" mass="27849">MKLTSLLTALVFVAVTKGAPSEDRIYGGTIVATAIPYLVSITVDEQHVCGGWIYNPDWVVTAASCVYGILPSQLKVVVGQVSLIQTDIDERWISVFRTNIYESYDNETKLHDIAMLQMATPIPFGPTANNILYEEPEEVSGTPTEFAGWGGTFEGGLPSTKLRKIPSVTVPADCSSYTAQEFASNYMLCAGSTTDTSSPCNYDEGSPLVQTFGGTMYAVGIMSKNKGCGAGAQPTIYTRLASYYSWLYRIGGAQPSPAP</sequence>
<evidence type="ECO:0000259" key="3">
    <source>
        <dbReference type="PROSITE" id="PS50240"/>
    </source>
</evidence>
<dbReference type="InterPro" id="IPR043504">
    <property type="entry name" value="Peptidase_S1_PA_chymotrypsin"/>
</dbReference>
<dbReference type="OrthoDB" id="6339415at2759"/>
<dbReference type="Proteomes" id="UP000076858">
    <property type="component" value="Unassembled WGS sequence"/>
</dbReference>
<dbReference type="InterPro" id="IPR001314">
    <property type="entry name" value="Peptidase_S1A"/>
</dbReference>
<reference evidence="4 5" key="1">
    <citation type="submission" date="2016-03" db="EMBL/GenBank/DDBJ databases">
        <title>EvidentialGene: Evidence-directed Construction of Genes on Genomes.</title>
        <authorList>
            <person name="Gilbert D.G."/>
            <person name="Choi J.-H."/>
            <person name="Mockaitis K."/>
            <person name="Colbourne J."/>
            <person name="Pfrender M."/>
        </authorList>
    </citation>
    <scope>NUCLEOTIDE SEQUENCE [LARGE SCALE GENOMIC DNA]</scope>
    <source>
        <strain evidence="4 5">Xinb3</strain>
        <tissue evidence="4">Complete organism</tissue>
    </source>
</reference>
<dbReference type="FunFam" id="2.40.10.10:FF:000068">
    <property type="entry name" value="transmembrane protease serine 2"/>
    <property type="match status" value="1"/>
</dbReference>
<organism evidence="4 5">
    <name type="scientific">Daphnia magna</name>
    <dbReference type="NCBI Taxonomy" id="35525"/>
    <lineage>
        <taxon>Eukaryota</taxon>
        <taxon>Metazoa</taxon>
        <taxon>Ecdysozoa</taxon>
        <taxon>Arthropoda</taxon>
        <taxon>Crustacea</taxon>
        <taxon>Branchiopoda</taxon>
        <taxon>Diplostraca</taxon>
        <taxon>Cladocera</taxon>
        <taxon>Anomopoda</taxon>
        <taxon>Daphniidae</taxon>
        <taxon>Daphnia</taxon>
    </lineage>
</organism>
<dbReference type="EMBL" id="LRGB01002860">
    <property type="protein sequence ID" value="KZS05811.1"/>
    <property type="molecule type" value="Genomic_DNA"/>
</dbReference>
<dbReference type="PANTHER" id="PTHR24258:SF140">
    <property type="entry name" value="BCDNA.GH08420-RELATED"/>
    <property type="match status" value="1"/>
</dbReference>
<keyword evidence="2" id="KW-0732">Signal</keyword>
<feature type="chain" id="PRO_5007852010" description="Peptidase S1 domain-containing protein" evidence="2">
    <location>
        <begin position="19"/>
        <end position="259"/>
    </location>
</feature>
<dbReference type="InterPro" id="IPR009003">
    <property type="entry name" value="Peptidase_S1_PA"/>
</dbReference>